<name>A0A5J4RV13_9ZZZZ</name>
<gene>
    <name evidence="1" type="ORF">EZS27_014787</name>
</gene>
<dbReference type="EMBL" id="SNRY01000730">
    <property type="protein sequence ID" value="KAA6337105.1"/>
    <property type="molecule type" value="Genomic_DNA"/>
</dbReference>
<evidence type="ECO:0000313" key="1">
    <source>
        <dbReference type="EMBL" id="KAA6337105.1"/>
    </source>
</evidence>
<comment type="caution">
    <text evidence="1">The sequence shown here is derived from an EMBL/GenBank/DDBJ whole genome shotgun (WGS) entry which is preliminary data.</text>
</comment>
<organism evidence="1">
    <name type="scientific">termite gut metagenome</name>
    <dbReference type="NCBI Taxonomy" id="433724"/>
    <lineage>
        <taxon>unclassified sequences</taxon>
        <taxon>metagenomes</taxon>
        <taxon>organismal metagenomes</taxon>
    </lineage>
</organism>
<proteinExistence type="predicted"/>
<accession>A0A5J4RV13</accession>
<sequence length="91" mass="9943">MKKSSADLNRIIEHMDDAIWMLKNSKDKNASENEKMDVETAKAVADLGKVAVDAYKVKAQVLGIMAKADNPAATKPLLIESGIINEDEKSK</sequence>
<protein>
    <submittedName>
        <fullName evidence="1">Uncharacterized protein</fullName>
    </submittedName>
</protein>
<reference evidence="1" key="1">
    <citation type="submission" date="2019-03" db="EMBL/GenBank/DDBJ databases">
        <title>Single cell metagenomics reveals metabolic interactions within the superorganism composed of flagellate Streblomastix strix and complex community of Bacteroidetes bacteria on its surface.</title>
        <authorList>
            <person name="Treitli S.C."/>
            <person name="Kolisko M."/>
            <person name="Husnik F."/>
            <person name="Keeling P."/>
            <person name="Hampl V."/>
        </authorList>
    </citation>
    <scope>NUCLEOTIDE SEQUENCE</scope>
    <source>
        <strain evidence="1">STM</strain>
    </source>
</reference>
<dbReference type="AlphaFoldDB" id="A0A5J4RV13"/>